<protein>
    <recommendedName>
        <fullName evidence="5">DUF1631 family protein</fullName>
    </recommendedName>
</protein>
<evidence type="ECO:0000256" key="1">
    <source>
        <dbReference type="SAM" id="Coils"/>
    </source>
</evidence>
<dbReference type="EMBL" id="BAABBO010000001">
    <property type="protein sequence ID" value="GAA3949183.1"/>
    <property type="molecule type" value="Genomic_DNA"/>
</dbReference>
<evidence type="ECO:0000313" key="3">
    <source>
        <dbReference type="EMBL" id="GAA3949183.1"/>
    </source>
</evidence>
<dbReference type="Proteomes" id="UP001501337">
    <property type="component" value="Unassembled WGS sequence"/>
</dbReference>
<accession>A0ABP7NKF2</accession>
<sequence length="655" mass="72714">MPTDHEQTTVNLPQAPGPDTPGQISTSAEEGQQGQSLKELAANLSEALMRAEFSETRDLLAIPNELMRAPVPDARTAGTEVDQTSRHELARSLAEASLRAEGSLTNLCEDWIERHDYFDRLLANSLVFIERICTQWSGQSGLEDAVRTALLKRRFVFAALLIDQPEFILDPSHPVAQLLNFVEQLFAGWESAQGPAPGFVSRAFDTLQNLLDDDHVLQHEQQVRTLEQVRTEWQREQKRRQILEQRLTDSELGQDLSMQAESLVAQRLNAVASHFQLPVQVIEFLQGVWQDSMLLACRQHGPESKQYRDMHVLCDRMVFAFREIESELQRQKLFGFAAALSTEVGQRLGSLDNDAGRKSSVLATFDAALQDILRGKELERQPWPVLAAAQRGRAAESAVNGAASGNDDVAVDAAKLMQKLGPSWFRRGDRLCKALIYLPWQQAILWSDFAGRKVLTEPLAEVLAEAEKGILTAEAGAVPLYAVARRVGLRTVQAYLDQKVQASERFAAEKVQRETAREKAQAEAAAILLARENAQARADEEKAEAARQMQQAELDSEAKAELQLLQAAREQIDAIHLGGSVQIRKNGEMVNGKLAVRLNATGKLIFVNDLGLKLEEILRDDAVQRLLDGDIIIRDAGQAFEARLARAVGRIGVRN</sequence>
<feature type="coiled-coil region" evidence="1">
    <location>
        <begin position="216"/>
        <end position="246"/>
    </location>
</feature>
<feature type="compositionally biased region" description="Polar residues" evidence="2">
    <location>
        <begin position="22"/>
        <end position="35"/>
    </location>
</feature>
<name>A0ABP7NKF2_9GAMM</name>
<keyword evidence="4" id="KW-1185">Reference proteome</keyword>
<dbReference type="Pfam" id="PF07793">
    <property type="entry name" value="DUF1631"/>
    <property type="match status" value="2"/>
</dbReference>
<reference evidence="4" key="1">
    <citation type="journal article" date="2019" name="Int. J. Syst. Evol. Microbiol.">
        <title>The Global Catalogue of Microorganisms (GCM) 10K type strain sequencing project: providing services to taxonomists for standard genome sequencing and annotation.</title>
        <authorList>
            <consortium name="The Broad Institute Genomics Platform"/>
            <consortium name="The Broad Institute Genome Sequencing Center for Infectious Disease"/>
            <person name="Wu L."/>
            <person name="Ma J."/>
        </authorList>
    </citation>
    <scope>NUCLEOTIDE SEQUENCE [LARGE SCALE GENOMIC DNA]</scope>
    <source>
        <strain evidence="4">JCM 17555</strain>
    </source>
</reference>
<proteinExistence type="predicted"/>
<evidence type="ECO:0000256" key="2">
    <source>
        <dbReference type="SAM" id="MobiDB-lite"/>
    </source>
</evidence>
<evidence type="ECO:0000313" key="4">
    <source>
        <dbReference type="Proteomes" id="UP001501337"/>
    </source>
</evidence>
<feature type="coiled-coil region" evidence="1">
    <location>
        <begin position="517"/>
        <end position="571"/>
    </location>
</feature>
<organism evidence="3 4">
    <name type="scientific">Allohahella marinimesophila</name>
    <dbReference type="NCBI Taxonomy" id="1054972"/>
    <lineage>
        <taxon>Bacteria</taxon>
        <taxon>Pseudomonadati</taxon>
        <taxon>Pseudomonadota</taxon>
        <taxon>Gammaproteobacteria</taxon>
        <taxon>Oceanospirillales</taxon>
        <taxon>Hahellaceae</taxon>
        <taxon>Allohahella</taxon>
    </lineage>
</organism>
<keyword evidence="1" id="KW-0175">Coiled coil</keyword>
<feature type="region of interest" description="Disordered" evidence="2">
    <location>
        <begin position="1"/>
        <end position="35"/>
    </location>
</feature>
<gene>
    <name evidence="3" type="ORF">GCM10022278_05470</name>
</gene>
<evidence type="ECO:0008006" key="5">
    <source>
        <dbReference type="Google" id="ProtNLM"/>
    </source>
</evidence>
<comment type="caution">
    <text evidence="3">The sequence shown here is derived from an EMBL/GenBank/DDBJ whole genome shotgun (WGS) entry which is preliminary data.</text>
</comment>
<dbReference type="InterPro" id="IPR012434">
    <property type="entry name" value="DUF1631"/>
</dbReference>